<evidence type="ECO:0000313" key="8">
    <source>
        <dbReference type="Proteomes" id="UP001497497"/>
    </source>
</evidence>
<dbReference type="Proteomes" id="UP001497497">
    <property type="component" value="Unassembled WGS sequence"/>
</dbReference>
<dbReference type="AlphaFoldDB" id="A0AAV2HPJ1"/>
<protein>
    <recommendedName>
        <fullName evidence="6">THD domain-containing protein</fullName>
    </recommendedName>
</protein>
<dbReference type="InterPro" id="IPR008983">
    <property type="entry name" value="Tumour_necrosis_fac-like_dom"/>
</dbReference>
<evidence type="ECO:0000313" key="7">
    <source>
        <dbReference type="EMBL" id="CAL1536013.1"/>
    </source>
</evidence>
<keyword evidence="4 5" id="KW-0472">Membrane</keyword>
<evidence type="ECO:0000256" key="5">
    <source>
        <dbReference type="SAM" id="Phobius"/>
    </source>
</evidence>
<gene>
    <name evidence="7" type="ORF">GSLYS_00009926001</name>
</gene>
<comment type="caution">
    <text evidence="7">The sequence shown here is derived from an EMBL/GenBank/DDBJ whole genome shotgun (WGS) entry which is preliminary data.</text>
</comment>
<sequence length="278" mass="31203">MNDDGVIQPLELEEQTGERRKCYVLASSNKINILTITISTIAMVLATVSISQILGLKPENRTDTEKSSQINRDLDLIAHEILSFMIQKKVLGNSNSNTAKTRRKRNTPALVTSPVSAHKCIGTSQDTSSKLAEVPEFRRNHVLIHLKVTPFDKCEHSQGVRVTEEGFVLQHDGLYFVYSNINFKPDTQKSSSEFPYQTWFHYVNRESPNHPMNAGVLLRSAYTCYPNSSNRGETSYTGGIFYLNADDILRVSLSGEGIAQFNNQSSYLGLFMLASYRP</sequence>
<dbReference type="GO" id="GO:0006955">
    <property type="term" value="P:immune response"/>
    <property type="evidence" value="ECO:0007669"/>
    <property type="project" value="InterPro"/>
</dbReference>
<evidence type="ECO:0000256" key="2">
    <source>
        <dbReference type="ARBA" id="ARBA00008670"/>
    </source>
</evidence>
<comment type="similarity">
    <text evidence="2">Belongs to the tumor necrosis factor family.</text>
</comment>
<dbReference type="SUPFAM" id="SSF49842">
    <property type="entry name" value="TNF-like"/>
    <property type="match status" value="1"/>
</dbReference>
<dbReference type="EMBL" id="CAXITT010000217">
    <property type="protein sequence ID" value="CAL1536013.1"/>
    <property type="molecule type" value="Genomic_DNA"/>
</dbReference>
<dbReference type="Gene3D" id="2.60.120.40">
    <property type="match status" value="1"/>
</dbReference>
<feature type="domain" description="THD" evidence="6">
    <location>
        <begin position="142"/>
        <end position="273"/>
    </location>
</feature>
<evidence type="ECO:0000259" key="6">
    <source>
        <dbReference type="PROSITE" id="PS50049"/>
    </source>
</evidence>
<dbReference type="InterPro" id="IPR006052">
    <property type="entry name" value="TNF_dom"/>
</dbReference>
<proteinExistence type="inferred from homology"/>
<dbReference type="Pfam" id="PF00229">
    <property type="entry name" value="TNF"/>
    <property type="match status" value="1"/>
</dbReference>
<name>A0AAV2HPJ1_LYMST</name>
<dbReference type="PANTHER" id="PTHR11471:SF13">
    <property type="entry name" value="TNF FAMILY PROFILE DOMAIN-CONTAINING PROTEIN"/>
    <property type="match status" value="1"/>
</dbReference>
<keyword evidence="8" id="KW-1185">Reference proteome</keyword>
<keyword evidence="5" id="KW-1133">Transmembrane helix</keyword>
<accession>A0AAV2HPJ1</accession>
<dbReference type="PROSITE" id="PS50049">
    <property type="entry name" value="THD_2"/>
    <property type="match status" value="1"/>
</dbReference>
<evidence type="ECO:0000256" key="3">
    <source>
        <dbReference type="ARBA" id="ARBA00022514"/>
    </source>
</evidence>
<feature type="transmembrane region" description="Helical" evidence="5">
    <location>
        <begin position="33"/>
        <end position="56"/>
    </location>
</feature>
<evidence type="ECO:0000256" key="1">
    <source>
        <dbReference type="ARBA" id="ARBA00004370"/>
    </source>
</evidence>
<keyword evidence="5" id="KW-0812">Transmembrane</keyword>
<reference evidence="7 8" key="1">
    <citation type="submission" date="2024-04" db="EMBL/GenBank/DDBJ databases">
        <authorList>
            <consortium name="Genoscope - CEA"/>
            <person name="William W."/>
        </authorList>
    </citation>
    <scope>NUCLEOTIDE SEQUENCE [LARGE SCALE GENOMIC DNA]</scope>
</reference>
<organism evidence="7 8">
    <name type="scientific">Lymnaea stagnalis</name>
    <name type="common">Great pond snail</name>
    <name type="synonym">Helix stagnalis</name>
    <dbReference type="NCBI Taxonomy" id="6523"/>
    <lineage>
        <taxon>Eukaryota</taxon>
        <taxon>Metazoa</taxon>
        <taxon>Spiralia</taxon>
        <taxon>Lophotrochozoa</taxon>
        <taxon>Mollusca</taxon>
        <taxon>Gastropoda</taxon>
        <taxon>Heterobranchia</taxon>
        <taxon>Euthyneura</taxon>
        <taxon>Panpulmonata</taxon>
        <taxon>Hygrophila</taxon>
        <taxon>Lymnaeoidea</taxon>
        <taxon>Lymnaeidae</taxon>
        <taxon>Lymnaea</taxon>
    </lineage>
</organism>
<dbReference type="GO" id="GO:0005125">
    <property type="term" value="F:cytokine activity"/>
    <property type="evidence" value="ECO:0007669"/>
    <property type="project" value="UniProtKB-KW"/>
</dbReference>
<dbReference type="GO" id="GO:0005615">
    <property type="term" value="C:extracellular space"/>
    <property type="evidence" value="ECO:0007669"/>
    <property type="project" value="UniProtKB-KW"/>
</dbReference>
<comment type="subcellular location">
    <subcellularLocation>
        <location evidence="1">Membrane</location>
    </subcellularLocation>
</comment>
<dbReference type="PANTHER" id="PTHR11471">
    <property type="entry name" value="TUMOR NECROSIS FACTOR FAMILY MEMBER"/>
    <property type="match status" value="1"/>
</dbReference>
<dbReference type="GO" id="GO:0005164">
    <property type="term" value="F:tumor necrosis factor receptor binding"/>
    <property type="evidence" value="ECO:0007669"/>
    <property type="project" value="InterPro"/>
</dbReference>
<dbReference type="GO" id="GO:0016020">
    <property type="term" value="C:membrane"/>
    <property type="evidence" value="ECO:0007669"/>
    <property type="project" value="UniProtKB-SubCell"/>
</dbReference>
<evidence type="ECO:0000256" key="4">
    <source>
        <dbReference type="ARBA" id="ARBA00023136"/>
    </source>
</evidence>
<keyword evidence="3" id="KW-0202">Cytokine</keyword>